<dbReference type="EMBL" id="CAXDID020000133">
    <property type="protein sequence ID" value="CAL6036386.1"/>
    <property type="molecule type" value="Genomic_DNA"/>
</dbReference>
<dbReference type="AlphaFoldDB" id="A0AA86UDU7"/>
<gene>
    <name evidence="3" type="ORF">HINF_LOCUS36389</name>
    <name evidence="2" type="ORF">HINF_LOCUS41880</name>
</gene>
<accession>A0AA86UDU7</accession>
<reference evidence="2" key="1">
    <citation type="submission" date="2023-06" db="EMBL/GenBank/DDBJ databases">
        <authorList>
            <person name="Kurt Z."/>
        </authorList>
    </citation>
    <scope>NUCLEOTIDE SEQUENCE</scope>
</reference>
<comment type="caution">
    <text evidence="2">The sequence shown here is derived from an EMBL/GenBank/DDBJ whole genome shotgun (WGS) entry which is preliminary data.</text>
</comment>
<dbReference type="EMBL" id="CATOUU010000845">
    <property type="protein sequence ID" value="CAI9954235.1"/>
    <property type="molecule type" value="Genomic_DNA"/>
</dbReference>
<feature type="region of interest" description="Disordered" evidence="1">
    <location>
        <begin position="22"/>
        <end position="53"/>
    </location>
</feature>
<reference evidence="3 4" key="2">
    <citation type="submission" date="2024-07" db="EMBL/GenBank/DDBJ databases">
        <authorList>
            <person name="Akdeniz Z."/>
        </authorList>
    </citation>
    <scope>NUCLEOTIDE SEQUENCE [LARGE SCALE GENOMIC DNA]</scope>
</reference>
<feature type="region of interest" description="Disordered" evidence="1">
    <location>
        <begin position="386"/>
        <end position="407"/>
    </location>
</feature>
<evidence type="ECO:0000256" key="1">
    <source>
        <dbReference type="SAM" id="MobiDB-lite"/>
    </source>
</evidence>
<proteinExistence type="predicted"/>
<feature type="compositionally biased region" description="Basic and acidic residues" evidence="1">
    <location>
        <begin position="41"/>
        <end position="53"/>
    </location>
</feature>
<organism evidence="2">
    <name type="scientific">Hexamita inflata</name>
    <dbReference type="NCBI Taxonomy" id="28002"/>
    <lineage>
        <taxon>Eukaryota</taxon>
        <taxon>Metamonada</taxon>
        <taxon>Diplomonadida</taxon>
        <taxon>Hexamitidae</taxon>
        <taxon>Hexamitinae</taxon>
        <taxon>Hexamita</taxon>
    </lineage>
</organism>
<evidence type="ECO:0000313" key="4">
    <source>
        <dbReference type="Proteomes" id="UP001642409"/>
    </source>
</evidence>
<dbReference type="Proteomes" id="UP001642409">
    <property type="component" value="Unassembled WGS sequence"/>
</dbReference>
<protein>
    <submittedName>
        <fullName evidence="2">Uncharacterized protein</fullName>
    </submittedName>
</protein>
<evidence type="ECO:0000313" key="2">
    <source>
        <dbReference type="EMBL" id="CAI9954235.1"/>
    </source>
</evidence>
<name>A0AA86UDU7_9EUKA</name>
<evidence type="ECO:0000313" key="3">
    <source>
        <dbReference type="EMBL" id="CAL6036386.1"/>
    </source>
</evidence>
<keyword evidence="4" id="KW-1185">Reference proteome</keyword>
<sequence>MYIVPECQNKILKRLLQLTAEGKGKGNGKGPSTPTCQPKNGKAENGGKKQLGKIELRDQAQVAGKPMVPCCREPFVQVELELLACSSRLSLLKPPLHRYKDGSEDLVPQALRWNCDPAIDSTRLQRCIVCAWDTQPGRQQLGGESDSGAPRVYKYTSMVFIRYKQFDNTRAFWALLPRGLGPQFSAGDAKRVKQIYLAVQLIHKYIVKHVRRSYEYIHSDSETIHGLALSLESIDDVLGSNSLTLSVISVDERVTDDNVEESLQDFTSLWIDGGADTLDTSSTSQTTDSWLGDTSENVLLLGSVLGLTKTFSLTLTRHLIQKSLLWKKWPEMMKQFLRITCIIVVYSARMLKQNFETPLVIDGQRQGQGIRKTTFTLSGQAKKWKSRKRREKVAGENRAPRPGVSSRKAYGAMLPGPFVQVEQKNYRASSPGYLYLKPTPPMQDSSEEELVPVGSALELRPGVQIVH</sequence>